<proteinExistence type="inferred from homology"/>
<evidence type="ECO:0000256" key="6">
    <source>
        <dbReference type="RuleBase" id="RU000471"/>
    </source>
</evidence>
<feature type="transmembrane region" description="Helical" evidence="5">
    <location>
        <begin position="189"/>
        <end position="209"/>
    </location>
</feature>
<evidence type="ECO:0000256" key="4">
    <source>
        <dbReference type="ARBA" id="ARBA00023136"/>
    </source>
</evidence>
<dbReference type="PROSITE" id="PS00667">
    <property type="entry name" value="COMPLEX1_ND1_1"/>
    <property type="match status" value="1"/>
</dbReference>
<evidence type="ECO:0000256" key="1">
    <source>
        <dbReference type="ARBA" id="ARBA00004141"/>
    </source>
</evidence>
<keyword evidence="3 5" id="KW-1133">Transmembrane helix</keyword>
<dbReference type="InterPro" id="IPR018086">
    <property type="entry name" value="NADH_UbQ_OxRdtase_su1_CS"/>
</dbReference>
<dbReference type="GO" id="GO:0009060">
    <property type="term" value="P:aerobic respiration"/>
    <property type="evidence" value="ECO:0007669"/>
    <property type="project" value="TreeGrafter"/>
</dbReference>
<reference evidence="7 8" key="1">
    <citation type="journal article" date="2019" name="Nat. Microbiol.">
        <title>Mediterranean grassland soil C-N compound turnover is dependent on rainfall and depth, and is mediated by genomically divergent microorganisms.</title>
        <authorList>
            <person name="Diamond S."/>
            <person name="Andeer P.F."/>
            <person name="Li Z."/>
            <person name="Crits-Christoph A."/>
            <person name="Burstein D."/>
            <person name="Anantharaman K."/>
            <person name="Lane K.R."/>
            <person name="Thomas B.C."/>
            <person name="Pan C."/>
            <person name="Northen T.R."/>
            <person name="Banfield J.F."/>
        </authorList>
    </citation>
    <scope>NUCLEOTIDE SEQUENCE [LARGE SCALE GENOMIC DNA]</scope>
    <source>
        <strain evidence="7">NP_7</strain>
    </source>
</reference>
<keyword evidence="5 6" id="KW-0520">NAD</keyword>
<keyword evidence="5" id="KW-1003">Cell membrane</keyword>
<keyword evidence="7" id="KW-0560">Oxidoreductase</keyword>
<keyword evidence="5" id="KW-0830">Ubiquinone</keyword>
<feature type="transmembrane region" description="Helical" evidence="5">
    <location>
        <begin position="75"/>
        <end position="97"/>
    </location>
</feature>
<dbReference type="PANTHER" id="PTHR11432">
    <property type="entry name" value="NADH DEHYDROGENASE SUBUNIT 1"/>
    <property type="match status" value="1"/>
</dbReference>
<protein>
    <recommendedName>
        <fullName evidence="5">NADH-quinone oxidoreductase subunit H</fullName>
        <ecNumber evidence="5">7.1.1.-</ecNumber>
    </recommendedName>
    <alternativeName>
        <fullName evidence="5">NADH dehydrogenase I subunit H</fullName>
    </alternativeName>
    <alternativeName>
        <fullName evidence="5">NDH-1 subunit H</fullName>
    </alternativeName>
</protein>
<comment type="function">
    <text evidence="5">NDH-1 shuttles electrons from NADH, via FMN and iron-sulfur (Fe-S) centers, to quinones in the respiratory chain. The immediate electron acceptor for the enzyme in this species is believed to be ubiquinone. Couples the redox reaction to proton translocation (for every two electrons transferred, four hydrogen ions are translocated across the cytoplasmic membrane), and thus conserves the redox energy in a proton gradient. This subunit may bind ubiquinone.</text>
</comment>
<evidence type="ECO:0000313" key="8">
    <source>
        <dbReference type="Proteomes" id="UP000320048"/>
    </source>
</evidence>
<feature type="transmembrane region" description="Helical" evidence="5">
    <location>
        <begin position="161"/>
        <end position="183"/>
    </location>
</feature>
<evidence type="ECO:0000256" key="2">
    <source>
        <dbReference type="ARBA" id="ARBA00022692"/>
    </source>
</evidence>
<dbReference type="NCBIfam" id="NF004741">
    <property type="entry name" value="PRK06076.1-2"/>
    <property type="match status" value="1"/>
</dbReference>
<dbReference type="GO" id="GO:0048038">
    <property type="term" value="F:quinone binding"/>
    <property type="evidence" value="ECO:0007669"/>
    <property type="project" value="UniProtKB-KW"/>
</dbReference>
<dbReference type="GO" id="GO:0003954">
    <property type="term" value="F:NADH dehydrogenase activity"/>
    <property type="evidence" value="ECO:0007669"/>
    <property type="project" value="TreeGrafter"/>
</dbReference>
<dbReference type="InterPro" id="IPR001694">
    <property type="entry name" value="NADH_UbQ_OxRdtase_su1/FPO"/>
</dbReference>
<feature type="transmembrane region" description="Helical" evidence="5">
    <location>
        <begin position="117"/>
        <end position="140"/>
    </location>
</feature>
<name>A0A537J519_9BACT</name>
<sequence length="332" mass="35585">MLTLLLVDAIRSAIILGGVLTAFAYVTLLERRLLARFQLRVGPNRVGPLGLLQPLADGIKLIFKESFIPARADRFVFLVAPIISVVAALFVYAVIPIGPPVRLFGREVPLVVADPNAGILLVLAASSIGVYGIILGGWASDSKYSLLGGLRSSAQVISYELTLGLAVLAVVMMAHSLSLVEIVRAQQSHPWFVVTQPVAFILFLVAGLAETNRAPFDLPEAEQELIGGYQTEYGGFAFAMFYLGEYVGVITMGALTATLFLGGWQGPPALPPVVWFLLKAFAVVFLFIWIRATLPRLRYDQLMGLGWKVLVPVGLANLALTAVVLVGRGGAG</sequence>
<keyword evidence="4 5" id="KW-0472">Membrane</keyword>
<comment type="subunit">
    <text evidence="5">NDH-1 is composed of 14 different subunits. Subunits NuoA, H, J, K, L, M, N constitute the membrane sector of the complex.</text>
</comment>
<evidence type="ECO:0000256" key="5">
    <source>
        <dbReference type="HAMAP-Rule" id="MF_01350"/>
    </source>
</evidence>
<feature type="transmembrane region" description="Helical" evidence="5">
    <location>
        <begin position="305"/>
        <end position="326"/>
    </location>
</feature>
<comment type="subcellular location">
    <subcellularLocation>
        <location evidence="5 6">Cell membrane</location>
        <topology evidence="5 6">Multi-pass membrane protein</topology>
    </subcellularLocation>
    <subcellularLocation>
        <location evidence="1">Membrane</location>
        <topology evidence="1">Multi-pass membrane protein</topology>
    </subcellularLocation>
</comment>
<keyword evidence="5" id="KW-0874">Quinone</keyword>
<dbReference type="PROSITE" id="PS00668">
    <property type="entry name" value="COMPLEX1_ND1_2"/>
    <property type="match status" value="1"/>
</dbReference>
<keyword evidence="5" id="KW-1278">Translocase</keyword>
<comment type="catalytic activity">
    <reaction evidence="5">
        <text>a quinone + NADH + 5 H(+)(in) = a quinol + NAD(+) + 4 H(+)(out)</text>
        <dbReference type="Rhea" id="RHEA:57888"/>
        <dbReference type="ChEBI" id="CHEBI:15378"/>
        <dbReference type="ChEBI" id="CHEBI:24646"/>
        <dbReference type="ChEBI" id="CHEBI:57540"/>
        <dbReference type="ChEBI" id="CHEBI:57945"/>
        <dbReference type="ChEBI" id="CHEBI:132124"/>
    </reaction>
</comment>
<gene>
    <name evidence="5 7" type="primary">nuoH</name>
    <name evidence="7" type="ORF">E6H04_12145</name>
</gene>
<dbReference type="AlphaFoldDB" id="A0A537J519"/>
<comment type="caution">
    <text evidence="7">The sequence shown here is derived from an EMBL/GenBank/DDBJ whole genome shotgun (WGS) entry which is preliminary data.</text>
</comment>
<dbReference type="PANTHER" id="PTHR11432:SF3">
    <property type="entry name" value="NADH-UBIQUINONE OXIDOREDUCTASE CHAIN 1"/>
    <property type="match status" value="1"/>
</dbReference>
<feature type="transmembrane region" description="Helical" evidence="5">
    <location>
        <begin position="236"/>
        <end position="261"/>
    </location>
</feature>
<feature type="transmembrane region" description="Helical" evidence="5">
    <location>
        <begin position="12"/>
        <end position="29"/>
    </location>
</feature>
<comment type="similarity">
    <text evidence="5 6">Belongs to the complex I subunit 1 family.</text>
</comment>
<dbReference type="EMBL" id="VBAO01000358">
    <property type="protein sequence ID" value="TMI78607.1"/>
    <property type="molecule type" value="Genomic_DNA"/>
</dbReference>
<dbReference type="Pfam" id="PF00146">
    <property type="entry name" value="NADHdh"/>
    <property type="match status" value="1"/>
</dbReference>
<organism evidence="7 8">
    <name type="scientific">Candidatus Segetimicrobium genomatis</name>
    <dbReference type="NCBI Taxonomy" id="2569760"/>
    <lineage>
        <taxon>Bacteria</taxon>
        <taxon>Bacillati</taxon>
        <taxon>Candidatus Sysuimicrobiota</taxon>
        <taxon>Candidatus Sysuimicrobiia</taxon>
        <taxon>Candidatus Sysuimicrobiales</taxon>
        <taxon>Candidatus Segetimicrobiaceae</taxon>
        <taxon>Candidatus Segetimicrobium</taxon>
    </lineage>
</organism>
<feature type="transmembrane region" description="Helical" evidence="5">
    <location>
        <begin position="273"/>
        <end position="293"/>
    </location>
</feature>
<dbReference type="EC" id="7.1.1.-" evidence="5"/>
<dbReference type="Proteomes" id="UP000320048">
    <property type="component" value="Unassembled WGS sequence"/>
</dbReference>
<dbReference type="GO" id="GO:0005886">
    <property type="term" value="C:plasma membrane"/>
    <property type="evidence" value="ECO:0007669"/>
    <property type="project" value="UniProtKB-SubCell"/>
</dbReference>
<dbReference type="GO" id="GO:0016655">
    <property type="term" value="F:oxidoreductase activity, acting on NAD(P)H, quinone or similar compound as acceptor"/>
    <property type="evidence" value="ECO:0007669"/>
    <property type="project" value="UniProtKB-UniRule"/>
</dbReference>
<dbReference type="HAMAP" id="MF_01350">
    <property type="entry name" value="NDH1_NuoH"/>
    <property type="match status" value="1"/>
</dbReference>
<evidence type="ECO:0000313" key="7">
    <source>
        <dbReference type="EMBL" id="TMI78607.1"/>
    </source>
</evidence>
<accession>A0A537J519</accession>
<evidence type="ECO:0000256" key="3">
    <source>
        <dbReference type="ARBA" id="ARBA00022989"/>
    </source>
</evidence>
<keyword evidence="2 5" id="KW-0812">Transmembrane</keyword>